<evidence type="ECO:0000313" key="3">
    <source>
        <dbReference type="Proteomes" id="UP001589605"/>
    </source>
</evidence>
<proteinExistence type="predicted"/>
<feature type="signal peptide" evidence="1">
    <location>
        <begin position="1"/>
        <end position="19"/>
    </location>
</feature>
<dbReference type="Proteomes" id="UP001589605">
    <property type="component" value="Unassembled WGS sequence"/>
</dbReference>
<dbReference type="RefSeq" id="WP_382380954.1">
    <property type="nucleotide sequence ID" value="NZ_JBHMEZ010000001.1"/>
</dbReference>
<organism evidence="2 3">
    <name type="scientific">Formosa undariae</name>
    <dbReference type="NCBI Taxonomy" id="1325436"/>
    <lineage>
        <taxon>Bacteria</taxon>
        <taxon>Pseudomonadati</taxon>
        <taxon>Bacteroidota</taxon>
        <taxon>Flavobacteriia</taxon>
        <taxon>Flavobacteriales</taxon>
        <taxon>Flavobacteriaceae</taxon>
        <taxon>Formosa</taxon>
    </lineage>
</organism>
<protein>
    <submittedName>
        <fullName evidence="2">DUF4249 domain-containing protein</fullName>
    </submittedName>
</protein>
<dbReference type="InterPro" id="IPR025345">
    <property type="entry name" value="DUF4249"/>
</dbReference>
<keyword evidence="1" id="KW-0732">Signal</keyword>
<gene>
    <name evidence="2" type="ORF">ACFFVB_02830</name>
</gene>
<keyword evidence="3" id="KW-1185">Reference proteome</keyword>
<dbReference type="Pfam" id="PF14054">
    <property type="entry name" value="DUF4249"/>
    <property type="match status" value="1"/>
</dbReference>
<comment type="caution">
    <text evidence="2">The sequence shown here is derived from an EMBL/GenBank/DDBJ whole genome shotgun (WGS) entry which is preliminary data.</text>
</comment>
<name>A0ABV5EXU4_9FLAO</name>
<reference evidence="2 3" key="1">
    <citation type="submission" date="2024-09" db="EMBL/GenBank/DDBJ databases">
        <authorList>
            <person name="Sun Q."/>
            <person name="Mori K."/>
        </authorList>
    </citation>
    <scope>NUCLEOTIDE SEQUENCE [LARGE SCALE GENOMIC DNA]</scope>
    <source>
        <strain evidence="2 3">CECT 8286</strain>
    </source>
</reference>
<sequence>MKNITYICLLSLITMVVSCTDVVDVEVPTAEPRLVIEASLDWEKGTSGMNQTIKLSTTTPYFETDLPNAVTGAAVSVTRASDNTVFVFEDQQNGTYTTNAFGAILNDVYTLNVVYEDETFTATETLLSTTPITNVTQTKDDGFDPDALEVNVYFDDPVDETNFYILKYQDTSDFFPDLVTVSDEFLNGNEIHLIYEKRGDEEEDEFQPGDVVDINIYNVTKEYYNYIGILNNQSGSSGNPFTPAPVELLGNCINITNKENYPYGYFRVTETDKVSYTFVEE</sequence>
<feature type="chain" id="PRO_5045454778" evidence="1">
    <location>
        <begin position="20"/>
        <end position="281"/>
    </location>
</feature>
<dbReference type="EMBL" id="JBHMEZ010000001">
    <property type="protein sequence ID" value="MFB9052006.1"/>
    <property type="molecule type" value="Genomic_DNA"/>
</dbReference>
<evidence type="ECO:0000313" key="2">
    <source>
        <dbReference type="EMBL" id="MFB9052006.1"/>
    </source>
</evidence>
<dbReference type="PROSITE" id="PS51257">
    <property type="entry name" value="PROKAR_LIPOPROTEIN"/>
    <property type="match status" value="1"/>
</dbReference>
<accession>A0ABV5EXU4</accession>
<evidence type="ECO:0000256" key="1">
    <source>
        <dbReference type="SAM" id="SignalP"/>
    </source>
</evidence>